<gene>
    <name evidence="3" type="ORF">LX80_01128</name>
</gene>
<keyword evidence="1" id="KW-0378">Hydrolase</keyword>
<evidence type="ECO:0000313" key="4">
    <source>
        <dbReference type="Proteomes" id="UP000249720"/>
    </source>
</evidence>
<protein>
    <submittedName>
        <fullName evidence="3">Aspartyl protease</fullName>
    </submittedName>
</protein>
<dbReference type="SUPFAM" id="SSF50630">
    <property type="entry name" value="Acid proteases"/>
    <property type="match status" value="1"/>
</dbReference>
<dbReference type="EMBL" id="QKZV01000003">
    <property type="protein sequence ID" value="PZX63484.1"/>
    <property type="molecule type" value="Genomic_DNA"/>
</dbReference>
<dbReference type="PROSITE" id="PS50175">
    <property type="entry name" value="ASP_PROT_RETROV"/>
    <property type="match status" value="1"/>
</dbReference>
<evidence type="ECO:0000313" key="3">
    <source>
        <dbReference type="EMBL" id="PZX63484.1"/>
    </source>
</evidence>
<name>A0A2W7RT48_9BACT</name>
<dbReference type="Pfam" id="PF13650">
    <property type="entry name" value="Asp_protease_2"/>
    <property type="match status" value="1"/>
</dbReference>
<accession>A0A2W7RT48</accession>
<dbReference type="CDD" id="cd00303">
    <property type="entry name" value="retropepsin_like"/>
    <property type="match status" value="1"/>
</dbReference>
<dbReference type="Proteomes" id="UP000249720">
    <property type="component" value="Unassembled WGS sequence"/>
</dbReference>
<dbReference type="Gene3D" id="2.40.70.10">
    <property type="entry name" value="Acid Proteases"/>
    <property type="match status" value="1"/>
</dbReference>
<proteinExistence type="predicted"/>
<dbReference type="OrthoDB" id="5697241at2"/>
<keyword evidence="4" id="KW-1185">Reference proteome</keyword>
<dbReference type="GO" id="GO:0004190">
    <property type="term" value="F:aspartic-type endopeptidase activity"/>
    <property type="evidence" value="ECO:0007669"/>
    <property type="project" value="InterPro"/>
</dbReference>
<feature type="domain" description="Peptidase A2" evidence="2">
    <location>
        <begin position="48"/>
        <end position="128"/>
    </location>
</feature>
<dbReference type="GO" id="GO:0006508">
    <property type="term" value="P:proteolysis"/>
    <property type="evidence" value="ECO:0007669"/>
    <property type="project" value="UniProtKB-KW"/>
</dbReference>
<dbReference type="AlphaFoldDB" id="A0A2W7RT48"/>
<dbReference type="RefSeq" id="WP_111294141.1">
    <property type="nucleotide sequence ID" value="NZ_QKZV01000003.1"/>
</dbReference>
<dbReference type="InterPro" id="IPR021109">
    <property type="entry name" value="Peptidase_aspartic_dom_sf"/>
</dbReference>
<dbReference type="InterPro" id="IPR001995">
    <property type="entry name" value="Peptidase_A2_cat"/>
</dbReference>
<reference evidence="3 4" key="1">
    <citation type="submission" date="2018-06" db="EMBL/GenBank/DDBJ databases">
        <title>Genomic Encyclopedia of Archaeal and Bacterial Type Strains, Phase II (KMG-II): from individual species to whole genera.</title>
        <authorList>
            <person name="Goeker M."/>
        </authorList>
    </citation>
    <scope>NUCLEOTIDE SEQUENCE [LARGE SCALE GENOMIC DNA]</scope>
    <source>
        <strain evidence="3 4">DSM 23241</strain>
    </source>
</reference>
<comment type="caution">
    <text evidence="3">The sequence shown here is derived from an EMBL/GenBank/DDBJ whole genome shotgun (WGS) entry which is preliminary data.</text>
</comment>
<evidence type="ECO:0000256" key="1">
    <source>
        <dbReference type="ARBA" id="ARBA00022801"/>
    </source>
</evidence>
<sequence>MKKNIQQQQYIVSHLNEYGPIIEAEIYTNEQIFLYKKNHNKPVHFKTVQLLIDTGASISGLDNSIIKSLQLPEYSELAQVEGAGGRVQLKKYRCLLYLPVFLQKGLPLDVLEGNFSREPYQGILGRDVLQYCHFEYHGYSGKFVLRTVNF</sequence>
<evidence type="ECO:0000259" key="2">
    <source>
        <dbReference type="PROSITE" id="PS50175"/>
    </source>
</evidence>
<keyword evidence="3" id="KW-0645">Protease</keyword>
<organism evidence="3 4">
    <name type="scientific">Hydrotalea sandarakina</name>
    <dbReference type="NCBI Taxonomy" id="1004304"/>
    <lineage>
        <taxon>Bacteria</taxon>
        <taxon>Pseudomonadati</taxon>
        <taxon>Bacteroidota</taxon>
        <taxon>Chitinophagia</taxon>
        <taxon>Chitinophagales</taxon>
        <taxon>Chitinophagaceae</taxon>
        <taxon>Hydrotalea</taxon>
    </lineage>
</organism>